<reference evidence="1" key="1">
    <citation type="journal article" date="2023" name="Mol. Phylogenet. Evol.">
        <title>Genome-scale phylogeny and comparative genomics of the fungal order Sordariales.</title>
        <authorList>
            <person name="Hensen N."/>
            <person name="Bonometti L."/>
            <person name="Westerberg I."/>
            <person name="Brannstrom I.O."/>
            <person name="Guillou S."/>
            <person name="Cros-Aarteil S."/>
            <person name="Calhoun S."/>
            <person name="Haridas S."/>
            <person name="Kuo A."/>
            <person name="Mondo S."/>
            <person name="Pangilinan J."/>
            <person name="Riley R."/>
            <person name="LaButti K."/>
            <person name="Andreopoulos B."/>
            <person name="Lipzen A."/>
            <person name="Chen C."/>
            <person name="Yan M."/>
            <person name="Daum C."/>
            <person name="Ng V."/>
            <person name="Clum A."/>
            <person name="Steindorff A."/>
            <person name="Ohm R.A."/>
            <person name="Martin F."/>
            <person name="Silar P."/>
            <person name="Natvig D.O."/>
            <person name="Lalanne C."/>
            <person name="Gautier V."/>
            <person name="Ament-Velasquez S.L."/>
            <person name="Kruys A."/>
            <person name="Hutchinson M.I."/>
            <person name="Powell A.J."/>
            <person name="Barry K."/>
            <person name="Miller A.N."/>
            <person name="Grigoriev I.V."/>
            <person name="Debuchy R."/>
            <person name="Gladieux P."/>
            <person name="Hiltunen Thoren M."/>
            <person name="Johannesson H."/>
        </authorList>
    </citation>
    <scope>NUCLEOTIDE SEQUENCE</scope>
    <source>
        <strain evidence="1">SMH4131-1</strain>
    </source>
</reference>
<gene>
    <name evidence="1" type="ORF">B0T19DRAFT_62727</name>
</gene>
<keyword evidence="2" id="KW-1185">Reference proteome</keyword>
<comment type="caution">
    <text evidence="1">The sequence shown here is derived from an EMBL/GenBank/DDBJ whole genome shotgun (WGS) entry which is preliminary data.</text>
</comment>
<accession>A0AAE0MMJ1</accession>
<reference evidence="1" key="2">
    <citation type="submission" date="2023-06" db="EMBL/GenBank/DDBJ databases">
        <authorList>
            <consortium name="Lawrence Berkeley National Laboratory"/>
            <person name="Haridas S."/>
            <person name="Hensen N."/>
            <person name="Bonometti L."/>
            <person name="Westerberg I."/>
            <person name="Brannstrom I.O."/>
            <person name="Guillou S."/>
            <person name="Cros-Aarteil S."/>
            <person name="Calhoun S."/>
            <person name="Kuo A."/>
            <person name="Mondo S."/>
            <person name="Pangilinan J."/>
            <person name="Riley R."/>
            <person name="Labutti K."/>
            <person name="Andreopoulos B."/>
            <person name="Lipzen A."/>
            <person name="Chen C."/>
            <person name="Yanf M."/>
            <person name="Daum C."/>
            <person name="Ng V."/>
            <person name="Clum A."/>
            <person name="Steindorff A."/>
            <person name="Ohm R."/>
            <person name="Martin F."/>
            <person name="Silar P."/>
            <person name="Natvig D."/>
            <person name="Lalanne C."/>
            <person name="Gautier V."/>
            <person name="Ament-Velasquez S.L."/>
            <person name="Kruys A."/>
            <person name="Hutchinson M.I."/>
            <person name="Powell A.J."/>
            <person name="Barry K."/>
            <person name="Miller A.N."/>
            <person name="Grigoriev I.V."/>
            <person name="Debuchy R."/>
            <person name="Gladieux P."/>
            <person name="Thoren M.H."/>
            <person name="Johannesson H."/>
        </authorList>
    </citation>
    <scope>NUCLEOTIDE SEQUENCE</scope>
    <source>
        <strain evidence="1">SMH4131-1</strain>
    </source>
</reference>
<evidence type="ECO:0000313" key="2">
    <source>
        <dbReference type="Proteomes" id="UP001286456"/>
    </source>
</evidence>
<dbReference type="Proteomes" id="UP001286456">
    <property type="component" value="Unassembled WGS sequence"/>
</dbReference>
<name>A0AAE0MMJ1_9PEZI</name>
<dbReference type="AlphaFoldDB" id="A0AAE0MMJ1"/>
<sequence length="149" mass="16359">MAHFPSMNTYPAMMCLWLGVIRSLFWLLFFLGCLAVVLCATTTTNSTMDDHGGSLAPRISVACVGCGEPRNIYAGCSLCTLWCSPIQSNIPRKYRATAGWTRDRRRSRTAAPTHYSVNGQGSFLFYCFFALNSLDGIPVKACISGAVVW</sequence>
<evidence type="ECO:0000313" key="1">
    <source>
        <dbReference type="EMBL" id="KAK3337158.1"/>
    </source>
</evidence>
<dbReference type="EMBL" id="JAUEPO010000001">
    <property type="protein sequence ID" value="KAK3337158.1"/>
    <property type="molecule type" value="Genomic_DNA"/>
</dbReference>
<organism evidence="1 2">
    <name type="scientific">Cercophora scortea</name>
    <dbReference type="NCBI Taxonomy" id="314031"/>
    <lineage>
        <taxon>Eukaryota</taxon>
        <taxon>Fungi</taxon>
        <taxon>Dikarya</taxon>
        <taxon>Ascomycota</taxon>
        <taxon>Pezizomycotina</taxon>
        <taxon>Sordariomycetes</taxon>
        <taxon>Sordariomycetidae</taxon>
        <taxon>Sordariales</taxon>
        <taxon>Lasiosphaeriaceae</taxon>
        <taxon>Cercophora</taxon>
    </lineage>
</organism>
<proteinExistence type="predicted"/>
<protein>
    <submittedName>
        <fullName evidence="1">Uncharacterized protein</fullName>
    </submittedName>
</protein>